<reference evidence="1" key="2">
    <citation type="submission" date="2015-06" db="UniProtKB">
        <authorList>
            <consortium name="EnsemblPlants"/>
        </authorList>
    </citation>
    <scope>IDENTIFICATION</scope>
</reference>
<protein>
    <submittedName>
        <fullName evidence="1">Uncharacterized protein</fullName>
    </submittedName>
</protein>
<dbReference type="AlphaFoldDB" id="A0A0E0NWW3"/>
<proteinExistence type="predicted"/>
<name>A0A0E0NWW3_ORYRU</name>
<sequence>MRMQKIEDLRKREERCCSYRRMANFRVYYGNGEIMSNEMGVDLSNFSQCTLYHPNPDNLRMPEVWYWLTCSFSLDPQVYSVNSVMELFGHRHPMATERSNPKSIMKGLVARLQTSRIQDGHVGASLSKEGSTKQFIRSVRYAGRGMCSTECISCGSLPA</sequence>
<evidence type="ECO:0000313" key="2">
    <source>
        <dbReference type="Proteomes" id="UP000008022"/>
    </source>
</evidence>
<dbReference type="Proteomes" id="UP000008022">
    <property type="component" value="Unassembled WGS sequence"/>
</dbReference>
<dbReference type="Gramene" id="ORUFI03G23020.1">
    <property type="protein sequence ID" value="ORUFI03G23020.1"/>
    <property type="gene ID" value="ORUFI03G23020"/>
</dbReference>
<organism evidence="1 2">
    <name type="scientific">Oryza rufipogon</name>
    <name type="common">Brownbeard rice</name>
    <name type="synonym">Asian wild rice</name>
    <dbReference type="NCBI Taxonomy" id="4529"/>
    <lineage>
        <taxon>Eukaryota</taxon>
        <taxon>Viridiplantae</taxon>
        <taxon>Streptophyta</taxon>
        <taxon>Embryophyta</taxon>
        <taxon>Tracheophyta</taxon>
        <taxon>Spermatophyta</taxon>
        <taxon>Magnoliopsida</taxon>
        <taxon>Liliopsida</taxon>
        <taxon>Poales</taxon>
        <taxon>Poaceae</taxon>
        <taxon>BOP clade</taxon>
        <taxon>Oryzoideae</taxon>
        <taxon>Oryzeae</taxon>
        <taxon>Oryzinae</taxon>
        <taxon>Oryza</taxon>
    </lineage>
</organism>
<reference evidence="2" key="1">
    <citation type="submission" date="2013-06" db="EMBL/GenBank/DDBJ databases">
        <authorList>
            <person name="Zhao Q."/>
        </authorList>
    </citation>
    <scope>NUCLEOTIDE SEQUENCE</scope>
    <source>
        <strain evidence="2">cv. W1943</strain>
    </source>
</reference>
<dbReference type="EnsemblPlants" id="ORUFI03G23020.1">
    <property type="protein sequence ID" value="ORUFI03G23020.1"/>
    <property type="gene ID" value="ORUFI03G23020"/>
</dbReference>
<accession>A0A0E0NWW3</accession>
<evidence type="ECO:0000313" key="1">
    <source>
        <dbReference type="EnsemblPlants" id="ORUFI03G23020.1"/>
    </source>
</evidence>
<dbReference type="HOGENOM" id="CLU_1663597_0_0_1"/>
<keyword evidence="2" id="KW-1185">Reference proteome</keyword>